<dbReference type="EMBL" id="JABSTV010001252">
    <property type="protein sequence ID" value="KAH7948538.1"/>
    <property type="molecule type" value="Genomic_DNA"/>
</dbReference>
<sequence length="146" mass="16978">MLWKVVVWSGFVQVHQLVENLSVFGENRSSNTLEHDARSLLAREQQIHTAVLNNNVDNHDLNQYRDDFEQFFHDTVHLTVFTLNHAYRSARLNRAITRLSFFNKFLDTIEDLYIPNGLSWNAALLNEARVEAVKSIEQVNAQILLQ</sequence>
<accession>A0A9D4SV95</accession>
<evidence type="ECO:0000313" key="1">
    <source>
        <dbReference type="EMBL" id="KAH7948538.1"/>
    </source>
</evidence>
<reference evidence="1" key="1">
    <citation type="journal article" date="2020" name="Cell">
        <title>Large-Scale Comparative Analyses of Tick Genomes Elucidate Their Genetic Diversity and Vector Capacities.</title>
        <authorList>
            <consortium name="Tick Genome and Microbiome Consortium (TIGMIC)"/>
            <person name="Jia N."/>
            <person name="Wang J."/>
            <person name="Shi W."/>
            <person name="Du L."/>
            <person name="Sun Y."/>
            <person name="Zhan W."/>
            <person name="Jiang J.F."/>
            <person name="Wang Q."/>
            <person name="Zhang B."/>
            <person name="Ji P."/>
            <person name="Bell-Sakyi L."/>
            <person name="Cui X.M."/>
            <person name="Yuan T.T."/>
            <person name="Jiang B.G."/>
            <person name="Yang W.F."/>
            <person name="Lam T.T."/>
            <person name="Chang Q.C."/>
            <person name="Ding S.J."/>
            <person name="Wang X.J."/>
            <person name="Zhu J.G."/>
            <person name="Ruan X.D."/>
            <person name="Zhao L."/>
            <person name="Wei J.T."/>
            <person name="Ye R.Z."/>
            <person name="Que T.C."/>
            <person name="Du C.H."/>
            <person name="Zhou Y.H."/>
            <person name="Cheng J.X."/>
            <person name="Dai P.F."/>
            <person name="Guo W.B."/>
            <person name="Han X.H."/>
            <person name="Huang E.J."/>
            <person name="Li L.F."/>
            <person name="Wei W."/>
            <person name="Gao Y.C."/>
            <person name="Liu J.Z."/>
            <person name="Shao H.Z."/>
            <person name="Wang X."/>
            <person name="Wang C.C."/>
            <person name="Yang T.C."/>
            <person name="Huo Q.B."/>
            <person name="Li W."/>
            <person name="Chen H.Y."/>
            <person name="Chen S.E."/>
            <person name="Zhou L.G."/>
            <person name="Ni X.B."/>
            <person name="Tian J.H."/>
            <person name="Sheng Y."/>
            <person name="Liu T."/>
            <person name="Pan Y.S."/>
            <person name="Xia L.Y."/>
            <person name="Li J."/>
            <person name="Zhao F."/>
            <person name="Cao W.C."/>
        </authorList>
    </citation>
    <scope>NUCLEOTIDE SEQUENCE</scope>
    <source>
        <strain evidence="1">Rsan-2018</strain>
    </source>
</reference>
<organism evidence="1 2">
    <name type="scientific">Rhipicephalus sanguineus</name>
    <name type="common">Brown dog tick</name>
    <name type="synonym">Ixodes sanguineus</name>
    <dbReference type="NCBI Taxonomy" id="34632"/>
    <lineage>
        <taxon>Eukaryota</taxon>
        <taxon>Metazoa</taxon>
        <taxon>Ecdysozoa</taxon>
        <taxon>Arthropoda</taxon>
        <taxon>Chelicerata</taxon>
        <taxon>Arachnida</taxon>
        <taxon>Acari</taxon>
        <taxon>Parasitiformes</taxon>
        <taxon>Ixodida</taxon>
        <taxon>Ixodoidea</taxon>
        <taxon>Ixodidae</taxon>
        <taxon>Rhipicephalinae</taxon>
        <taxon>Rhipicephalus</taxon>
        <taxon>Rhipicephalus</taxon>
    </lineage>
</organism>
<proteinExistence type="predicted"/>
<name>A0A9D4SV95_RHISA</name>
<reference evidence="1" key="2">
    <citation type="submission" date="2021-09" db="EMBL/GenBank/DDBJ databases">
        <authorList>
            <person name="Jia N."/>
            <person name="Wang J."/>
            <person name="Shi W."/>
            <person name="Du L."/>
            <person name="Sun Y."/>
            <person name="Zhan W."/>
            <person name="Jiang J."/>
            <person name="Wang Q."/>
            <person name="Zhang B."/>
            <person name="Ji P."/>
            <person name="Sakyi L.B."/>
            <person name="Cui X."/>
            <person name="Yuan T."/>
            <person name="Jiang B."/>
            <person name="Yang W."/>
            <person name="Lam T.T.-Y."/>
            <person name="Chang Q."/>
            <person name="Ding S."/>
            <person name="Wang X."/>
            <person name="Zhu J."/>
            <person name="Ruan X."/>
            <person name="Zhao L."/>
            <person name="Wei J."/>
            <person name="Que T."/>
            <person name="Du C."/>
            <person name="Cheng J."/>
            <person name="Dai P."/>
            <person name="Han X."/>
            <person name="Huang E."/>
            <person name="Gao Y."/>
            <person name="Liu J."/>
            <person name="Shao H."/>
            <person name="Ye R."/>
            <person name="Li L."/>
            <person name="Wei W."/>
            <person name="Wang X."/>
            <person name="Wang C."/>
            <person name="Huo Q."/>
            <person name="Li W."/>
            <person name="Guo W."/>
            <person name="Chen H."/>
            <person name="Chen S."/>
            <person name="Zhou L."/>
            <person name="Zhou L."/>
            <person name="Ni X."/>
            <person name="Tian J."/>
            <person name="Zhou Y."/>
            <person name="Sheng Y."/>
            <person name="Liu T."/>
            <person name="Pan Y."/>
            <person name="Xia L."/>
            <person name="Li J."/>
            <person name="Zhao F."/>
            <person name="Cao W."/>
        </authorList>
    </citation>
    <scope>NUCLEOTIDE SEQUENCE</scope>
    <source>
        <strain evidence="1">Rsan-2018</strain>
        <tissue evidence="1">Larvae</tissue>
    </source>
</reference>
<dbReference type="AlphaFoldDB" id="A0A9D4SV95"/>
<evidence type="ECO:0000313" key="2">
    <source>
        <dbReference type="Proteomes" id="UP000821837"/>
    </source>
</evidence>
<keyword evidence="2" id="KW-1185">Reference proteome</keyword>
<gene>
    <name evidence="1" type="ORF">HPB52_024102</name>
</gene>
<comment type="caution">
    <text evidence="1">The sequence shown here is derived from an EMBL/GenBank/DDBJ whole genome shotgun (WGS) entry which is preliminary data.</text>
</comment>
<dbReference type="Proteomes" id="UP000821837">
    <property type="component" value="Chromosome 6"/>
</dbReference>
<protein>
    <submittedName>
        <fullName evidence="1">Uncharacterized protein</fullName>
    </submittedName>
</protein>